<gene>
    <name evidence="2" type="ORF">VKT23_016868</name>
</gene>
<dbReference type="EMBL" id="JBANRG010000066">
    <property type="protein sequence ID" value="KAK7440791.1"/>
    <property type="molecule type" value="Genomic_DNA"/>
</dbReference>
<dbReference type="Gene3D" id="3.40.630.30">
    <property type="match status" value="1"/>
</dbReference>
<evidence type="ECO:0000313" key="2">
    <source>
        <dbReference type="EMBL" id="KAK7440791.1"/>
    </source>
</evidence>
<evidence type="ECO:0000256" key="1">
    <source>
        <dbReference type="SAM" id="MobiDB-lite"/>
    </source>
</evidence>
<dbReference type="InterPro" id="IPR052523">
    <property type="entry name" value="Trichothecene_AcTrans"/>
</dbReference>
<evidence type="ECO:0000313" key="3">
    <source>
        <dbReference type="Proteomes" id="UP001498398"/>
    </source>
</evidence>
<feature type="region of interest" description="Disordered" evidence="1">
    <location>
        <begin position="101"/>
        <end position="122"/>
    </location>
</feature>
<dbReference type="Proteomes" id="UP001498398">
    <property type="component" value="Unassembled WGS sequence"/>
</dbReference>
<dbReference type="SUPFAM" id="SSF55729">
    <property type="entry name" value="Acyl-CoA N-acyltransferases (Nat)"/>
    <property type="match status" value="1"/>
</dbReference>
<proteinExistence type="predicted"/>
<accession>A0ABR1IWK2</accession>
<name>A0ABR1IWK2_9AGAR</name>
<dbReference type="PANTHER" id="PTHR42791:SF1">
    <property type="entry name" value="N-ACETYLTRANSFERASE DOMAIN-CONTAINING PROTEIN"/>
    <property type="match status" value="1"/>
</dbReference>
<dbReference type="PANTHER" id="PTHR42791">
    <property type="entry name" value="GNAT FAMILY ACETYLTRANSFERASE"/>
    <property type="match status" value="1"/>
</dbReference>
<evidence type="ECO:0008006" key="4">
    <source>
        <dbReference type="Google" id="ProtNLM"/>
    </source>
</evidence>
<feature type="region of interest" description="Disordered" evidence="1">
    <location>
        <begin position="1"/>
        <end position="27"/>
    </location>
</feature>
<comment type="caution">
    <text evidence="2">The sequence shown here is derived from an EMBL/GenBank/DDBJ whole genome shotgun (WGS) entry which is preliminary data.</text>
</comment>
<sequence length="323" mass="36152">MAHSVSQPVQDRSLLSSETPGSKPKQTFNVREITEDELEKVCWVVSKAFLDDRVASFCGGFTEYPKTRLSPEGMKVHHMYSFIVKSCFYSGGRIVVATATSESTTVKGQRPGTPPSDSAKQKGEEVITAVICWEPPSKRVNIWNVPLTIRSGGLHVLKGSGISGFMRILDFMSLTEKTHKGAFKDSKHLKKVGNKTRKMTPDDAWYLMMVMTVKEFEGQGCLSLLVREGYSYAQSVASAEQVPFILESSSVRSRDRYAHLGFEIENQPKTVLGRGKFDSRGWKLNKEAISHLKGKNKDAERESTGVEYWCMVNWDPQAPKRGE</sequence>
<reference evidence="2 3" key="1">
    <citation type="submission" date="2024-01" db="EMBL/GenBank/DDBJ databases">
        <title>A draft genome for the cacao thread blight pathogen Marasmiellus scandens.</title>
        <authorList>
            <person name="Baruah I.K."/>
            <person name="Leung J."/>
            <person name="Bukari Y."/>
            <person name="Amoako-Attah I."/>
            <person name="Meinhardt L.W."/>
            <person name="Bailey B.A."/>
            <person name="Cohen S.P."/>
        </authorList>
    </citation>
    <scope>NUCLEOTIDE SEQUENCE [LARGE SCALE GENOMIC DNA]</scope>
    <source>
        <strain evidence="2 3">GH-19</strain>
    </source>
</reference>
<dbReference type="InterPro" id="IPR016181">
    <property type="entry name" value="Acyl_CoA_acyltransferase"/>
</dbReference>
<keyword evidence="3" id="KW-1185">Reference proteome</keyword>
<organism evidence="2 3">
    <name type="scientific">Marasmiellus scandens</name>
    <dbReference type="NCBI Taxonomy" id="2682957"/>
    <lineage>
        <taxon>Eukaryota</taxon>
        <taxon>Fungi</taxon>
        <taxon>Dikarya</taxon>
        <taxon>Basidiomycota</taxon>
        <taxon>Agaricomycotina</taxon>
        <taxon>Agaricomycetes</taxon>
        <taxon>Agaricomycetidae</taxon>
        <taxon>Agaricales</taxon>
        <taxon>Marasmiineae</taxon>
        <taxon>Omphalotaceae</taxon>
        <taxon>Marasmiellus</taxon>
    </lineage>
</organism>
<protein>
    <recommendedName>
        <fullName evidence="4">N-acetyltransferase domain-containing protein</fullName>
    </recommendedName>
</protein>